<dbReference type="InterPro" id="IPR051533">
    <property type="entry name" value="WaaL-like"/>
</dbReference>
<dbReference type="Pfam" id="PF04932">
    <property type="entry name" value="Wzy_C"/>
    <property type="match status" value="1"/>
</dbReference>
<evidence type="ECO:0000256" key="3">
    <source>
        <dbReference type="ARBA" id="ARBA00022989"/>
    </source>
</evidence>
<dbReference type="GO" id="GO:0016874">
    <property type="term" value="F:ligase activity"/>
    <property type="evidence" value="ECO:0007669"/>
    <property type="project" value="UniProtKB-KW"/>
</dbReference>
<feature type="domain" description="O-antigen ligase-related" evidence="6">
    <location>
        <begin position="148"/>
        <end position="298"/>
    </location>
</feature>
<feature type="transmembrane region" description="Helical" evidence="5">
    <location>
        <begin position="315"/>
        <end position="332"/>
    </location>
</feature>
<keyword evidence="2 5" id="KW-0812">Transmembrane</keyword>
<dbReference type="Proteomes" id="UP000824023">
    <property type="component" value="Unassembled WGS sequence"/>
</dbReference>
<feature type="transmembrane region" description="Helical" evidence="5">
    <location>
        <begin position="290"/>
        <end position="308"/>
    </location>
</feature>
<dbReference type="InterPro" id="IPR007016">
    <property type="entry name" value="O-antigen_ligase-rel_domated"/>
</dbReference>
<evidence type="ECO:0000313" key="8">
    <source>
        <dbReference type="Proteomes" id="UP000824023"/>
    </source>
</evidence>
<feature type="transmembrane region" description="Helical" evidence="5">
    <location>
        <begin position="39"/>
        <end position="58"/>
    </location>
</feature>
<sequence>MMKRIGYILLLAACCLLLSLVCAEDGRLPSGEMAFQWLWFDRAALAAAACMLVGLLLCRKGKGLELDFSTAVSWALIGWAAVQAVIGLRQVFGFEASGHALYALTGSFFNPGPYAGYLAMALPVCLYEYLCIERERAWRRYVAGGVGLLLLCVLPATMSRSAWLAAGVSCLWVYGCLAGWGKRLQKVWEKKSWRLLAAAVGICLLVCLAGMLLFSLKPDSARGRLFMWRMSARAVAEKPWSGYGLGNFSAAYGEAQAGYFAAGGYTEWEERVAGSPEYAFNEYVQSAVEIGIPLTLGLVALVVVCGYVGWWKHRYGVCGALLSLGVFAFSSYPLQLPVFLVTGVCLLAACLLGKSLKAWWIFALCVAAAGGGRLSGDRALVEACREWANARTLYHAGAYGVAEEDYKQLYPLLKDRASFLFEYGHGLHKQEKYEDSNRVLEEAAEHSCDPMIWNIRGKNHQALGNGKEAEQCFLHATHLLPGRIYPYYLLAKLYASAGYRHPEKLEEMKYLVRCKEPKVPSTAIREMREEVEKLE</sequence>
<evidence type="ECO:0000259" key="6">
    <source>
        <dbReference type="Pfam" id="PF04932"/>
    </source>
</evidence>
<reference evidence="7" key="2">
    <citation type="submission" date="2021-04" db="EMBL/GenBank/DDBJ databases">
        <authorList>
            <person name="Gilroy R."/>
        </authorList>
    </citation>
    <scope>NUCLEOTIDE SEQUENCE</scope>
    <source>
        <strain evidence="7">ChiHjej12B11-24981</strain>
    </source>
</reference>
<feature type="transmembrane region" description="Helical" evidence="5">
    <location>
        <begin position="162"/>
        <end position="181"/>
    </location>
</feature>
<feature type="transmembrane region" description="Helical" evidence="5">
    <location>
        <begin position="193"/>
        <end position="216"/>
    </location>
</feature>
<proteinExistence type="predicted"/>
<dbReference type="InterPro" id="IPR011990">
    <property type="entry name" value="TPR-like_helical_dom_sf"/>
</dbReference>
<organism evidence="7 8">
    <name type="scientific">Candidatus Bacteroides merdipullorum</name>
    <dbReference type="NCBI Taxonomy" id="2838474"/>
    <lineage>
        <taxon>Bacteria</taxon>
        <taxon>Pseudomonadati</taxon>
        <taxon>Bacteroidota</taxon>
        <taxon>Bacteroidia</taxon>
        <taxon>Bacteroidales</taxon>
        <taxon>Bacteroidaceae</taxon>
        <taxon>Bacteroides</taxon>
    </lineage>
</organism>
<evidence type="ECO:0000256" key="5">
    <source>
        <dbReference type="SAM" id="Phobius"/>
    </source>
</evidence>
<dbReference type="Gene3D" id="1.25.40.10">
    <property type="entry name" value="Tetratricopeptide repeat domain"/>
    <property type="match status" value="1"/>
</dbReference>
<dbReference type="PANTHER" id="PTHR37422:SF13">
    <property type="entry name" value="LIPOPOLYSACCHARIDE BIOSYNTHESIS PROTEIN PA4999-RELATED"/>
    <property type="match status" value="1"/>
</dbReference>
<keyword evidence="4 5" id="KW-0472">Membrane</keyword>
<accession>A0A9D2A4Y7</accession>
<protein>
    <submittedName>
        <fullName evidence="7">O-antigen ligase family protein</fullName>
    </submittedName>
</protein>
<dbReference type="PANTHER" id="PTHR37422">
    <property type="entry name" value="TEICHURONIC ACID BIOSYNTHESIS PROTEIN TUAE"/>
    <property type="match status" value="1"/>
</dbReference>
<comment type="caution">
    <text evidence="7">The sequence shown here is derived from an EMBL/GenBank/DDBJ whole genome shotgun (WGS) entry which is preliminary data.</text>
</comment>
<evidence type="ECO:0000256" key="2">
    <source>
        <dbReference type="ARBA" id="ARBA00022692"/>
    </source>
</evidence>
<evidence type="ECO:0000313" key="7">
    <source>
        <dbReference type="EMBL" id="HIZ01294.1"/>
    </source>
</evidence>
<evidence type="ECO:0000256" key="4">
    <source>
        <dbReference type="ARBA" id="ARBA00023136"/>
    </source>
</evidence>
<gene>
    <name evidence="7" type="ORF">H9819_03455</name>
</gene>
<comment type="subcellular location">
    <subcellularLocation>
        <location evidence="1">Membrane</location>
        <topology evidence="1">Multi-pass membrane protein</topology>
    </subcellularLocation>
</comment>
<feature type="transmembrane region" description="Helical" evidence="5">
    <location>
        <begin position="137"/>
        <end position="156"/>
    </location>
</feature>
<evidence type="ECO:0000256" key="1">
    <source>
        <dbReference type="ARBA" id="ARBA00004141"/>
    </source>
</evidence>
<reference evidence="7" key="1">
    <citation type="journal article" date="2021" name="PeerJ">
        <title>Extensive microbial diversity within the chicken gut microbiome revealed by metagenomics and culture.</title>
        <authorList>
            <person name="Gilroy R."/>
            <person name="Ravi A."/>
            <person name="Getino M."/>
            <person name="Pursley I."/>
            <person name="Horton D.L."/>
            <person name="Alikhan N.F."/>
            <person name="Baker D."/>
            <person name="Gharbi K."/>
            <person name="Hall N."/>
            <person name="Watson M."/>
            <person name="Adriaenssens E.M."/>
            <person name="Foster-Nyarko E."/>
            <person name="Jarju S."/>
            <person name="Secka A."/>
            <person name="Antonio M."/>
            <person name="Oren A."/>
            <person name="Chaudhuri R.R."/>
            <person name="La Ragione R."/>
            <person name="Hildebrand F."/>
            <person name="Pallen M.J."/>
        </authorList>
    </citation>
    <scope>NUCLEOTIDE SEQUENCE</scope>
    <source>
        <strain evidence="7">ChiHjej12B11-24981</strain>
    </source>
</reference>
<feature type="transmembrane region" description="Helical" evidence="5">
    <location>
        <begin position="70"/>
        <end position="92"/>
    </location>
</feature>
<dbReference type="EMBL" id="DXCK01000051">
    <property type="protein sequence ID" value="HIZ01294.1"/>
    <property type="molecule type" value="Genomic_DNA"/>
</dbReference>
<dbReference type="GO" id="GO:0016020">
    <property type="term" value="C:membrane"/>
    <property type="evidence" value="ECO:0007669"/>
    <property type="project" value="UniProtKB-SubCell"/>
</dbReference>
<name>A0A9D2A4Y7_9BACE</name>
<keyword evidence="3 5" id="KW-1133">Transmembrane helix</keyword>
<keyword evidence="7" id="KW-0436">Ligase</keyword>
<feature type="transmembrane region" description="Helical" evidence="5">
    <location>
        <begin position="112"/>
        <end position="130"/>
    </location>
</feature>
<dbReference type="AlphaFoldDB" id="A0A9D2A4Y7"/>
<dbReference type="SUPFAM" id="SSF48452">
    <property type="entry name" value="TPR-like"/>
    <property type="match status" value="1"/>
</dbReference>